<dbReference type="Proteomes" id="UP000001551">
    <property type="component" value="Chromosome"/>
</dbReference>
<dbReference type="EMBL" id="CP002400">
    <property type="protein sequence ID" value="ADU25636.1"/>
    <property type="molecule type" value="Genomic_DNA"/>
</dbReference>
<evidence type="ECO:0000259" key="1">
    <source>
        <dbReference type="Pfam" id="PF01909"/>
    </source>
</evidence>
<gene>
    <name evidence="2" type="ordered locus">Ethha_0045</name>
</gene>
<dbReference type="eggNOG" id="COG1708">
    <property type="taxonomic scope" value="Bacteria"/>
</dbReference>
<keyword evidence="3" id="KW-1185">Reference proteome</keyword>
<accession>E6U5G9</accession>
<name>E6U5G9_ETHHY</name>
<protein>
    <submittedName>
        <fullName evidence="2">DNA polymerase beta domain protein region</fullName>
    </submittedName>
</protein>
<feature type="domain" description="Polymerase nucleotidyl transferase" evidence="1">
    <location>
        <begin position="24"/>
        <end position="61"/>
    </location>
</feature>
<dbReference type="Gene3D" id="3.30.460.10">
    <property type="entry name" value="Beta Polymerase, domain 2"/>
    <property type="match status" value="1"/>
</dbReference>
<evidence type="ECO:0000313" key="3">
    <source>
        <dbReference type="Proteomes" id="UP000001551"/>
    </source>
</evidence>
<proteinExistence type="predicted"/>
<dbReference type="HOGENOM" id="CLU_092782_0_0_9"/>
<evidence type="ECO:0000313" key="2">
    <source>
        <dbReference type="EMBL" id="ADU25636.1"/>
    </source>
</evidence>
<dbReference type="AlphaFoldDB" id="E6U5G9"/>
<dbReference type="CDD" id="cd05403">
    <property type="entry name" value="NT_KNTase_like"/>
    <property type="match status" value="1"/>
</dbReference>
<dbReference type="SUPFAM" id="SSF81301">
    <property type="entry name" value="Nucleotidyltransferase"/>
    <property type="match status" value="1"/>
</dbReference>
<dbReference type="Pfam" id="PF01909">
    <property type="entry name" value="NTP_transf_2"/>
    <property type="match status" value="1"/>
</dbReference>
<reference evidence="2 3" key="1">
    <citation type="submission" date="2010-12" db="EMBL/GenBank/DDBJ databases">
        <title>Complete sequence of Ethanoligenens harbinense YUAN-3.</title>
        <authorList>
            <person name="Lucas S."/>
            <person name="Copeland A."/>
            <person name="Lapidus A."/>
            <person name="Cheng J.-F."/>
            <person name="Bruce D."/>
            <person name="Goodwin L."/>
            <person name="Pitluck S."/>
            <person name="Chertkov O."/>
            <person name="Misra M."/>
            <person name="Detter J.C."/>
            <person name="Han C."/>
            <person name="Tapia R."/>
            <person name="Land M."/>
            <person name="Hauser L."/>
            <person name="Jeffries C."/>
            <person name="Kyrpides N."/>
            <person name="Ivanova N."/>
            <person name="Mikhailova N."/>
            <person name="Wang A."/>
            <person name="Mouttaki H."/>
            <person name="He Z."/>
            <person name="Zhou J."/>
            <person name="Hemme C.L."/>
            <person name="Woyke T."/>
        </authorList>
    </citation>
    <scope>NUCLEOTIDE SEQUENCE [LARGE SCALE GENOMIC DNA]</scope>
    <source>
        <strain evidence="3">DSM 18485 / JCM 12961 / CGMCC 1.5033 / YUAN-3</strain>
    </source>
</reference>
<dbReference type="GO" id="GO:0016779">
    <property type="term" value="F:nucleotidyltransferase activity"/>
    <property type="evidence" value="ECO:0007669"/>
    <property type="project" value="InterPro"/>
</dbReference>
<organism evidence="2 3">
    <name type="scientific">Ethanoligenens harbinense (strain DSM 18485 / JCM 12961 / CGMCC 1.5033 / YUAN-3)</name>
    <dbReference type="NCBI Taxonomy" id="663278"/>
    <lineage>
        <taxon>Bacteria</taxon>
        <taxon>Bacillati</taxon>
        <taxon>Bacillota</taxon>
        <taxon>Clostridia</taxon>
        <taxon>Eubacteriales</taxon>
        <taxon>Oscillospiraceae</taxon>
        <taxon>Ethanoligenens</taxon>
    </lineage>
</organism>
<dbReference type="KEGG" id="eha:Ethha_0045"/>
<dbReference type="InterPro" id="IPR043519">
    <property type="entry name" value="NT_sf"/>
</dbReference>
<dbReference type="InterPro" id="IPR002934">
    <property type="entry name" value="Polymerase_NTP_transf_dom"/>
</dbReference>
<sequence length="269" mass="30733">MPTAALGCDTVFEHHQAAIEAATKELSTWDEVLGVIIYGSVAHGFALENSDVDIKIVCTDDFFTAKEHMGNVSYFDRDATPYEGGYVDGEFITPMHIERIAADGSESARFDFQDAIVTFDRQGGLEDLVRGAARYPVEQKRRKMVRFYAQFSAWKAHYYEALRRDNHYLAHLSALQFALYAGRLFLAYNETLFPGHKWFLQVLSGVPQKPAGLMRCLNTLVDQKRAEDVERLYNMVSDFACWPHDSSQDRQFLWDVRMGRIEDFPFAAD</sequence>